<dbReference type="Gene3D" id="3.30.70.2650">
    <property type="match status" value="1"/>
</dbReference>
<protein>
    <submittedName>
        <fullName evidence="8">Transcriptional regulator, PaaX family</fullName>
    </submittedName>
</protein>
<keyword evidence="6" id="KW-0051">Antiviral defense</keyword>
<evidence type="ECO:0000313" key="9">
    <source>
        <dbReference type="Proteomes" id="UP000034324"/>
    </source>
</evidence>
<dbReference type="InterPro" id="IPR036390">
    <property type="entry name" value="WH_DNA-bd_sf"/>
</dbReference>
<comment type="caution">
    <text evidence="8">The sequence shown here is derived from an EMBL/GenBank/DDBJ whole genome shotgun (WGS) entry which is preliminary data.</text>
</comment>
<dbReference type="InterPro" id="IPR048846">
    <property type="entry name" value="PaaX-like_central"/>
</dbReference>
<keyword evidence="2" id="KW-0479">Metal-binding</keyword>
<dbReference type="Gene3D" id="1.10.10.10">
    <property type="entry name" value="Winged helix-like DNA-binding domain superfamily/Winged helix DNA-binding domain"/>
    <property type="match status" value="1"/>
</dbReference>
<sequence>MKIRRNSLNYFLLFALEKSIDGVAYFDQFVNNPGYWAYGTGKDFDKPVISQAIKRLREKGYLETSVDEGKVMMKLTELGADALGFVDQNKPWDKKWRIVIYDIPEDKRGVRDLFRRRLKEWGFKKWQQSTWITKKDVTEKLRKLVKKLGITNWVAIIESADPAISNIIDTAV</sequence>
<dbReference type="Proteomes" id="UP000034324">
    <property type="component" value="Unassembled WGS sequence"/>
</dbReference>
<evidence type="ECO:0000256" key="1">
    <source>
        <dbReference type="ARBA" id="ARBA00022722"/>
    </source>
</evidence>
<dbReference type="InterPro" id="IPR036388">
    <property type="entry name" value="WH-like_DNA-bd_sf"/>
</dbReference>
<evidence type="ECO:0000259" key="7">
    <source>
        <dbReference type="Pfam" id="PF20803"/>
    </source>
</evidence>
<dbReference type="NCBIfam" id="TIGR01573">
    <property type="entry name" value="cas2"/>
    <property type="match status" value="1"/>
</dbReference>
<evidence type="ECO:0000256" key="2">
    <source>
        <dbReference type="ARBA" id="ARBA00022723"/>
    </source>
</evidence>
<dbReference type="InterPro" id="IPR021127">
    <property type="entry name" value="CRISPR_associated_Cas2"/>
</dbReference>
<keyword evidence="1" id="KW-0540">Nuclease</keyword>
<dbReference type="GO" id="GO:0043571">
    <property type="term" value="P:maintenance of CRISPR repeat elements"/>
    <property type="evidence" value="ECO:0007669"/>
    <property type="project" value="InterPro"/>
</dbReference>
<evidence type="ECO:0000256" key="5">
    <source>
        <dbReference type="ARBA" id="ARBA00022842"/>
    </source>
</evidence>
<dbReference type="SUPFAM" id="SSF143430">
    <property type="entry name" value="TTP0101/SSO1404-like"/>
    <property type="match status" value="1"/>
</dbReference>
<dbReference type="AlphaFoldDB" id="A0A0G0KH62"/>
<proteinExistence type="predicted"/>
<dbReference type="PANTHER" id="PTHR30319">
    <property type="entry name" value="PHENYLACETIC ACID REGULATOR-RELATED TRANSCRIPTIONAL REPRESSOR"/>
    <property type="match status" value="1"/>
</dbReference>
<evidence type="ECO:0000256" key="3">
    <source>
        <dbReference type="ARBA" id="ARBA00022759"/>
    </source>
</evidence>
<evidence type="ECO:0000256" key="4">
    <source>
        <dbReference type="ARBA" id="ARBA00022801"/>
    </source>
</evidence>
<gene>
    <name evidence="8" type="ORF">US99_C0006G0006</name>
</gene>
<keyword evidence="4" id="KW-0378">Hydrolase</keyword>
<evidence type="ECO:0000313" key="8">
    <source>
        <dbReference type="EMBL" id="KKQ78968.1"/>
    </source>
</evidence>
<feature type="domain" description="Transcriptional repressor PaaX-like central Cas2-like" evidence="7">
    <location>
        <begin position="90"/>
        <end position="161"/>
    </location>
</feature>
<organism evidence="8 9">
    <name type="scientific">Candidatus Daviesbacteria bacterium GW2011_GWF2_38_6</name>
    <dbReference type="NCBI Taxonomy" id="1618432"/>
    <lineage>
        <taxon>Bacteria</taxon>
        <taxon>Candidatus Daviesiibacteriota</taxon>
    </lineage>
</organism>
<dbReference type="EMBL" id="LBVC01000006">
    <property type="protein sequence ID" value="KKQ78968.1"/>
    <property type="molecule type" value="Genomic_DNA"/>
</dbReference>
<dbReference type="PANTHER" id="PTHR30319:SF1">
    <property type="entry name" value="TRANSCRIPTIONAL REPRESSOR PAAX"/>
    <property type="match status" value="1"/>
</dbReference>
<evidence type="ECO:0000256" key="6">
    <source>
        <dbReference type="ARBA" id="ARBA00023118"/>
    </source>
</evidence>
<reference evidence="8 9" key="1">
    <citation type="journal article" date="2015" name="Nature">
        <title>rRNA introns, odd ribosomes, and small enigmatic genomes across a large radiation of phyla.</title>
        <authorList>
            <person name="Brown C.T."/>
            <person name="Hug L.A."/>
            <person name="Thomas B.C."/>
            <person name="Sharon I."/>
            <person name="Castelle C.J."/>
            <person name="Singh A."/>
            <person name="Wilkins M.J."/>
            <person name="Williams K.H."/>
            <person name="Banfield J.F."/>
        </authorList>
    </citation>
    <scope>NUCLEOTIDE SEQUENCE [LARGE SCALE GENOMIC DNA]</scope>
</reference>
<accession>A0A0G0KH62</accession>
<name>A0A0G0KH62_9BACT</name>
<keyword evidence="3" id="KW-0255">Endonuclease</keyword>
<dbReference type="SUPFAM" id="SSF46785">
    <property type="entry name" value="Winged helix' DNA-binding domain"/>
    <property type="match status" value="1"/>
</dbReference>
<keyword evidence="5" id="KW-0460">Magnesium</keyword>
<dbReference type="Pfam" id="PF20803">
    <property type="entry name" value="PaaX_M"/>
    <property type="match status" value="1"/>
</dbReference>
<dbReference type="GO" id="GO:0004521">
    <property type="term" value="F:RNA endonuclease activity"/>
    <property type="evidence" value="ECO:0007669"/>
    <property type="project" value="InterPro"/>
</dbReference>
<dbReference type="GO" id="GO:0006351">
    <property type="term" value="P:DNA-templated transcription"/>
    <property type="evidence" value="ECO:0007669"/>
    <property type="project" value="TreeGrafter"/>
</dbReference>